<comment type="caution">
    <text evidence="2">The sequence shown here is derived from an EMBL/GenBank/DDBJ whole genome shotgun (WGS) entry which is preliminary data.</text>
</comment>
<dbReference type="Proteomes" id="UP000664277">
    <property type="component" value="Unassembled WGS sequence"/>
</dbReference>
<feature type="transmembrane region" description="Helical" evidence="1">
    <location>
        <begin position="79"/>
        <end position="102"/>
    </location>
</feature>
<reference evidence="2" key="1">
    <citation type="submission" date="2021-02" db="EMBL/GenBank/DDBJ databases">
        <title>Genome-Resolved Metagenomics of a Microbial Community Performing Photosynthetic Biological Nutrient Removal.</title>
        <authorList>
            <person name="Mcdaniel E.A."/>
        </authorList>
    </citation>
    <scope>NUCLEOTIDE SEQUENCE</scope>
    <source>
        <strain evidence="2">UWPOB_OBS1</strain>
    </source>
</reference>
<evidence type="ECO:0000256" key="1">
    <source>
        <dbReference type="SAM" id="Phobius"/>
    </source>
</evidence>
<organism evidence="2 3">
    <name type="scientific">Candidatus Obscuribacter phosphatis</name>
    <dbReference type="NCBI Taxonomy" id="1906157"/>
    <lineage>
        <taxon>Bacteria</taxon>
        <taxon>Bacillati</taxon>
        <taxon>Candidatus Melainabacteria</taxon>
        <taxon>Candidatus Obscuribacterales</taxon>
        <taxon>Candidatus Obscuribacteraceae</taxon>
        <taxon>Candidatus Obscuribacter</taxon>
    </lineage>
</organism>
<dbReference type="EMBL" id="JAFLCK010000030">
    <property type="protein sequence ID" value="MBN8662067.1"/>
    <property type="molecule type" value="Genomic_DNA"/>
</dbReference>
<dbReference type="AlphaFoldDB" id="A0A8J7PIN3"/>
<feature type="transmembrane region" description="Helical" evidence="1">
    <location>
        <begin position="20"/>
        <end position="39"/>
    </location>
</feature>
<keyword evidence="1" id="KW-0472">Membrane</keyword>
<gene>
    <name evidence="2" type="ORF">J0M35_16995</name>
</gene>
<proteinExistence type="predicted"/>
<accession>A0A8J7PIN3</accession>
<protein>
    <submittedName>
        <fullName evidence="2">Uncharacterized protein</fullName>
    </submittedName>
</protein>
<name>A0A8J7PIN3_9BACT</name>
<evidence type="ECO:0000313" key="3">
    <source>
        <dbReference type="Proteomes" id="UP000664277"/>
    </source>
</evidence>
<sequence length="254" mass="28099">MPAPKTTGGKPYDRWFENSIMTGFVLSLATIFATALWWQPGQVNAFWSAAAIALGLSALIPVFSNLFGKRGLPRLFKCLAASLTFSSMVVGMFGFIFGIAVLEKFQSVEDVRTFADREYFLLDPTAFGFVSSKQIDLIVKRQAEVRRGLDAVKRIEKDIEALPVSAIARDLSKAGLAAPRAQLEVEKLSEDSVRRLQAAYRASFEVGKPASGSLTSGSVRGEYMTSRSEFKQLRSVLEERYPLWTRLLKALGQI</sequence>
<keyword evidence="1" id="KW-1133">Transmembrane helix</keyword>
<feature type="transmembrane region" description="Helical" evidence="1">
    <location>
        <begin position="45"/>
        <end position="67"/>
    </location>
</feature>
<keyword evidence="1" id="KW-0812">Transmembrane</keyword>
<evidence type="ECO:0000313" key="2">
    <source>
        <dbReference type="EMBL" id="MBN8662067.1"/>
    </source>
</evidence>